<dbReference type="PANTHER" id="PTHR31900">
    <property type="entry name" value="F-BOX/RNI SUPERFAMILY PROTEIN-RELATED"/>
    <property type="match status" value="1"/>
</dbReference>
<evidence type="ECO:0000259" key="1">
    <source>
        <dbReference type="SMART" id="SM00579"/>
    </source>
</evidence>
<dbReference type="PANTHER" id="PTHR31900:SF34">
    <property type="entry name" value="EMB|CAB62440.1-RELATED"/>
    <property type="match status" value="1"/>
</dbReference>
<dbReference type="Gene3D" id="3.80.10.10">
    <property type="entry name" value="Ribonuclease Inhibitor"/>
    <property type="match status" value="1"/>
</dbReference>
<dbReference type="AlphaFoldDB" id="A0A2Z6LSF6"/>
<protein>
    <recommendedName>
        <fullName evidence="1">FBD domain-containing protein</fullName>
    </recommendedName>
</protein>
<evidence type="ECO:0000313" key="3">
    <source>
        <dbReference type="Proteomes" id="UP000242715"/>
    </source>
</evidence>
<gene>
    <name evidence="2" type="ORF">TSUD_170620</name>
</gene>
<feature type="domain" description="FBD" evidence="1">
    <location>
        <begin position="257"/>
        <end position="329"/>
    </location>
</feature>
<accession>A0A2Z6LSF6</accession>
<name>A0A2Z6LSF6_TRISU</name>
<dbReference type="SMART" id="SM00579">
    <property type="entry name" value="FBD"/>
    <property type="match status" value="1"/>
</dbReference>
<evidence type="ECO:0000313" key="2">
    <source>
        <dbReference type="EMBL" id="GAU19836.1"/>
    </source>
</evidence>
<dbReference type="Pfam" id="PF08387">
    <property type="entry name" value="FBD"/>
    <property type="match status" value="1"/>
</dbReference>
<reference evidence="3" key="1">
    <citation type="journal article" date="2017" name="Front. Plant Sci.">
        <title>Climate Clever Clovers: New Paradigm to Reduce the Environmental Footprint of Ruminants by Breeding Low Methanogenic Forages Utilizing Haplotype Variation.</title>
        <authorList>
            <person name="Kaur P."/>
            <person name="Appels R."/>
            <person name="Bayer P.E."/>
            <person name="Keeble-Gagnere G."/>
            <person name="Wang J."/>
            <person name="Hirakawa H."/>
            <person name="Shirasawa K."/>
            <person name="Vercoe P."/>
            <person name="Stefanova K."/>
            <person name="Durmic Z."/>
            <person name="Nichols P."/>
            <person name="Revell C."/>
            <person name="Isobe S.N."/>
            <person name="Edwards D."/>
            <person name="Erskine W."/>
        </authorList>
    </citation>
    <scope>NUCLEOTIDE SEQUENCE [LARGE SCALE GENOMIC DNA]</scope>
    <source>
        <strain evidence="3">cv. Daliak</strain>
    </source>
</reference>
<dbReference type="InterPro" id="IPR050232">
    <property type="entry name" value="FBL13/AtMIF1-like"/>
</dbReference>
<dbReference type="Proteomes" id="UP000242715">
    <property type="component" value="Unassembled WGS sequence"/>
</dbReference>
<proteinExistence type="predicted"/>
<dbReference type="InterPro" id="IPR006566">
    <property type="entry name" value="FBD"/>
</dbReference>
<dbReference type="Pfam" id="PF24758">
    <property type="entry name" value="LRR_At5g56370"/>
    <property type="match status" value="1"/>
</dbReference>
<organism evidence="2 3">
    <name type="scientific">Trifolium subterraneum</name>
    <name type="common">Subterranean clover</name>
    <dbReference type="NCBI Taxonomy" id="3900"/>
    <lineage>
        <taxon>Eukaryota</taxon>
        <taxon>Viridiplantae</taxon>
        <taxon>Streptophyta</taxon>
        <taxon>Embryophyta</taxon>
        <taxon>Tracheophyta</taxon>
        <taxon>Spermatophyta</taxon>
        <taxon>Magnoliopsida</taxon>
        <taxon>eudicotyledons</taxon>
        <taxon>Gunneridae</taxon>
        <taxon>Pentapetalae</taxon>
        <taxon>rosids</taxon>
        <taxon>fabids</taxon>
        <taxon>Fabales</taxon>
        <taxon>Fabaceae</taxon>
        <taxon>Papilionoideae</taxon>
        <taxon>50 kb inversion clade</taxon>
        <taxon>NPAAA clade</taxon>
        <taxon>Hologalegina</taxon>
        <taxon>IRL clade</taxon>
        <taxon>Trifolieae</taxon>
        <taxon>Trifolium</taxon>
    </lineage>
</organism>
<dbReference type="SUPFAM" id="SSF52047">
    <property type="entry name" value="RNI-like"/>
    <property type="match status" value="1"/>
</dbReference>
<dbReference type="InterPro" id="IPR055411">
    <property type="entry name" value="LRR_FXL15/At3g58940/PEG3-like"/>
</dbReference>
<dbReference type="InterPro" id="IPR032675">
    <property type="entry name" value="LRR_dom_sf"/>
</dbReference>
<dbReference type="OrthoDB" id="1417300at2759"/>
<dbReference type="EMBL" id="DF973205">
    <property type="protein sequence ID" value="GAU19836.1"/>
    <property type="molecule type" value="Genomic_DNA"/>
</dbReference>
<keyword evidence="3" id="KW-1185">Reference proteome</keyword>
<sequence>MNSIMLSPHSQHKTLKSLTLKFHSCSKYLDDTPPDWFTFDIWMEAAKQRNLEKLNIYYLLGIPLVPTIFSCKTLVVLRLTGINVATMFRCSVDLPVLKALYLSDVCFKHMEDFMKLLSGCPKLLDLKTRDVMATTGITTGGCFKPLSKLLHADIGLFEVPLRAVSNVEFLTLTKQWMWESLLDEETNSYYKGYPVFENLTILRLIWYDCDIILEWEYVVVTMLQNCPKLQDLCMSKWWDLTNSKDKDDWEYPDHVPECVSSHLTTCSLLDYHAVEADFRFVTYILQNAKLLQVMEIHYSKNRNSMERPQFIEDLSSYPRISPVCELSIIPR</sequence>